<dbReference type="GO" id="GO:0000160">
    <property type="term" value="P:phosphorelay signal transduction system"/>
    <property type="evidence" value="ECO:0007669"/>
    <property type="project" value="UniProtKB-KW"/>
</dbReference>
<dbReference type="EMBL" id="FNON01000002">
    <property type="protein sequence ID" value="SDX05697.1"/>
    <property type="molecule type" value="Genomic_DNA"/>
</dbReference>
<sequence length="845" mass="92062">MSRREKRAQAGGAAGGRWRLRNWHLRTKLFVVLLIPALAVVALVGLRVKSDLDDAKALAELAARGRIDNTVTEVIHQLQRERDLTVRYVAASRKGDIAELQNQRQRVDTAIGTFDRTLVDSRSRLAANAAESLRLTEDRLNVLTGLRYSSEHSQYPPDAVLRAYSELIAGILDISGASAADITDPELARLRLASNALARTKDQMSVKRAILADALAQGKLTNERTRALLGAQAEIDSAQRDFRTFANPEQQRMYNDTVIGLVVDLGNNLAQSALTRAEGDGDLSGLDPNVWDTSSTYTINLVHQVQQALLVQMQNRTDSLAAGARTSAITDSGIVLAVLLVAGVLSVIIARSLLRPLRVLRRSALEVAEHRLPAVVEGILNAQEPQPENVLRRLEVAPVPVFSREELGQVARAFDAVHGEAVRLAGEQALLRENVNSMFVNLSRRSQDLVERQLSVLDRMEADEQDPDTLGGLFELDHLATRMRRNSENLLVLSGTDLGRVASGAVVADEIIGAAVSEVEHYQRIELNPAPEIAVRGETVNDLVHVVSELLENATRYSPEQTIVTVASSLTPAGAWRIEIADRGAGMPQAEIDRANKRLESPPEVDVEVSRRMGLYVVATLAKRHSIDVRLAAAEGGGLIATVLVPAELVTEPPPPLELPPPPPIEQPVAEEEPPAFTPLAPLLSEPEPLVLPTVVEAPRRAPVVEEYTPSWPVEEEPEAHHLDADAPTERMPAYQDVLSRWFQAGPPSRPVLAPVDRPAPQDDPVWPSEEVWPSESDVDFAGDNEATSPALPIARTSGEEGVQWPPEPMPILSLSPDAVRERMSSLQGGVRRGRHARGEEDSAT</sequence>
<comment type="subcellular location">
    <subcellularLocation>
        <location evidence="2">Membrane</location>
    </subcellularLocation>
</comment>
<dbReference type="PANTHER" id="PTHR44936:SF9">
    <property type="entry name" value="SENSOR PROTEIN CREC"/>
    <property type="match status" value="1"/>
</dbReference>
<dbReference type="PANTHER" id="PTHR44936">
    <property type="entry name" value="SENSOR PROTEIN CREC"/>
    <property type="match status" value="1"/>
</dbReference>
<evidence type="ECO:0000256" key="8">
    <source>
        <dbReference type="ARBA" id="ARBA00022777"/>
    </source>
</evidence>
<dbReference type="SMART" id="SM00387">
    <property type="entry name" value="HATPase_c"/>
    <property type="match status" value="1"/>
</dbReference>
<evidence type="ECO:0000256" key="2">
    <source>
        <dbReference type="ARBA" id="ARBA00004370"/>
    </source>
</evidence>
<dbReference type="GO" id="GO:0005524">
    <property type="term" value="F:ATP binding"/>
    <property type="evidence" value="ECO:0007669"/>
    <property type="project" value="UniProtKB-KW"/>
</dbReference>
<dbReference type="SUPFAM" id="SSF55874">
    <property type="entry name" value="ATPase domain of HSP90 chaperone/DNA topoisomerase II/histidine kinase"/>
    <property type="match status" value="1"/>
</dbReference>
<evidence type="ECO:0000256" key="3">
    <source>
        <dbReference type="ARBA" id="ARBA00012438"/>
    </source>
</evidence>
<organism evidence="15 16">
    <name type="scientific">Amycolatopsis xylanica</name>
    <dbReference type="NCBI Taxonomy" id="589385"/>
    <lineage>
        <taxon>Bacteria</taxon>
        <taxon>Bacillati</taxon>
        <taxon>Actinomycetota</taxon>
        <taxon>Actinomycetes</taxon>
        <taxon>Pseudonocardiales</taxon>
        <taxon>Pseudonocardiaceae</taxon>
        <taxon>Amycolatopsis</taxon>
    </lineage>
</organism>
<evidence type="ECO:0000313" key="15">
    <source>
        <dbReference type="EMBL" id="SDX05697.1"/>
    </source>
</evidence>
<evidence type="ECO:0000256" key="10">
    <source>
        <dbReference type="ARBA" id="ARBA00022989"/>
    </source>
</evidence>
<dbReference type="OrthoDB" id="3502710at2"/>
<feature type="region of interest" description="Disordered" evidence="12">
    <location>
        <begin position="752"/>
        <end position="845"/>
    </location>
</feature>
<name>A0A1H2YKJ0_9PSEU</name>
<keyword evidence="10 13" id="KW-1133">Transmembrane helix</keyword>
<accession>A0A1H2YKJ0</accession>
<dbReference type="AlphaFoldDB" id="A0A1H2YKJ0"/>
<dbReference type="STRING" id="589385.SAMN05421504_102168"/>
<feature type="transmembrane region" description="Helical" evidence="13">
    <location>
        <begin position="29"/>
        <end position="48"/>
    </location>
</feature>
<dbReference type="InterPro" id="IPR003660">
    <property type="entry name" value="HAMP_dom"/>
</dbReference>
<dbReference type="GO" id="GO:0016020">
    <property type="term" value="C:membrane"/>
    <property type="evidence" value="ECO:0007669"/>
    <property type="project" value="UniProtKB-SubCell"/>
</dbReference>
<comment type="catalytic activity">
    <reaction evidence="1">
        <text>ATP + protein L-histidine = ADP + protein N-phospho-L-histidine.</text>
        <dbReference type="EC" id="2.7.13.3"/>
    </reaction>
</comment>
<keyword evidence="16" id="KW-1185">Reference proteome</keyword>
<dbReference type="SMART" id="SM00304">
    <property type="entry name" value="HAMP"/>
    <property type="match status" value="1"/>
</dbReference>
<keyword evidence="11" id="KW-0902">Two-component regulatory system</keyword>
<dbReference type="RefSeq" id="WP_091288102.1">
    <property type="nucleotide sequence ID" value="NZ_FNON01000002.1"/>
</dbReference>
<keyword evidence="5" id="KW-0808">Transferase</keyword>
<dbReference type="InterPro" id="IPR003594">
    <property type="entry name" value="HATPase_dom"/>
</dbReference>
<dbReference type="Pfam" id="PF08376">
    <property type="entry name" value="NIT"/>
    <property type="match status" value="1"/>
</dbReference>
<dbReference type="InterPro" id="IPR050980">
    <property type="entry name" value="2C_sensor_his_kinase"/>
</dbReference>
<dbReference type="Proteomes" id="UP000199515">
    <property type="component" value="Unassembled WGS sequence"/>
</dbReference>
<keyword evidence="8 15" id="KW-0418">Kinase</keyword>
<evidence type="ECO:0000256" key="1">
    <source>
        <dbReference type="ARBA" id="ARBA00000085"/>
    </source>
</evidence>
<gene>
    <name evidence="15" type="ORF">SAMN05421504_102168</name>
</gene>
<evidence type="ECO:0000256" key="12">
    <source>
        <dbReference type="SAM" id="MobiDB-lite"/>
    </source>
</evidence>
<keyword evidence="13" id="KW-0472">Membrane</keyword>
<keyword evidence="9" id="KW-0067">ATP-binding</keyword>
<dbReference type="PROSITE" id="PS50109">
    <property type="entry name" value="HIS_KIN"/>
    <property type="match status" value="1"/>
</dbReference>
<feature type="domain" description="Histidine kinase" evidence="14">
    <location>
        <begin position="543"/>
        <end position="649"/>
    </location>
</feature>
<evidence type="ECO:0000256" key="5">
    <source>
        <dbReference type="ARBA" id="ARBA00022679"/>
    </source>
</evidence>
<evidence type="ECO:0000256" key="7">
    <source>
        <dbReference type="ARBA" id="ARBA00022741"/>
    </source>
</evidence>
<dbReference type="InterPro" id="IPR036890">
    <property type="entry name" value="HATPase_C_sf"/>
</dbReference>
<dbReference type="InterPro" id="IPR005467">
    <property type="entry name" value="His_kinase_dom"/>
</dbReference>
<dbReference type="Pfam" id="PF02518">
    <property type="entry name" value="HATPase_c"/>
    <property type="match status" value="1"/>
</dbReference>
<evidence type="ECO:0000313" key="16">
    <source>
        <dbReference type="Proteomes" id="UP000199515"/>
    </source>
</evidence>
<dbReference type="Gene3D" id="3.30.565.10">
    <property type="entry name" value="Histidine kinase-like ATPase, C-terminal domain"/>
    <property type="match status" value="1"/>
</dbReference>
<dbReference type="Gene3D" id="6.10.340.10">
    <property type="match status" value="1"/>
</dbReference>
<protein>
    <recommendedName>
        <fullName evidence="3">histidine kinase</fullName>
        <ecNumber evidence="3">2.7.13.3</ecNumber>
    </recommendedName>
</protein>
<evidence type="ECO:0000256" key="9">
    <source>
        <dbReference type="ARBA" id="ARBA00022840"/>
    </source>
</evidence>
<keyword evidence="6 13" id="KW-0812">Transmembrane</keyword>
<proteinExistence type="predicted"/>
<keyword evidence="4" id="KW-0597">Phosphoprotein</keyword>
<dbReference type="InterPro" id="IPR013587">
    <property type="entry name" value="Nitrate/nitrite_sensing"/>
</dbReference>
<evidence type="ECO:0000256" key="6">
    <source>
        <dbReference type="ARBA" id="ARBA00022692"/>
    </source>
</evidence>
<evidence type="ECO:0000256" key="4">
    <source>
        <dbReference type="ARBA" id="ARBA00022553"/>
    </source>
</evidence>
<dbReference type="EC" id="2.7.13.3" evidence="3"/>
<keyword evidence="7" id="KW-0547">Nucleotide-binding</keyword>
<evidence type="ECO:0000256" key="11">
    <source>
        <dbReference type="ARBA" id="ARBA00023012"/>
    </source>
</evidence>
<evidence type="ECO:0000256" key="13">
    <source>
        <dbReference type="SAM" id="Phobius"/>
    </source>
</evidence>
<reference evidence="15 16" key="1">
    <citation type="submission" date="2016-10" db="EMBL/GenBank/DDBJ databases">
        <authorList>
            <person name="de Groot N.N."/>
        </authorList>
    </citation>
    <scope>NUCLEOTIDE SEQUENCE [LARGE SCALE GENOMIC DNA]</scope>
    <source>
        <strain evidence="15 16">CPCC 202699</strain>
    </source>
</reference>
<dbReference type="GO" id="GO:0004673">
    <property type="term" value="F:protein histidine kinase activity"/>
    <property type="evidence" value="ECO:0007669"/>
    <property type="project" value="UniProtKB-EC"/>
</dbReference>
<evidence type="ECO:0000259" key="14">
    <source>
        <dbReference type="PROSITE" id="PS50109"/>
    </source>
</evidence>